<evidence type="ECO:0000313" key="2">
    <source>
        <dbReference type="EMBL" id="MEO9249317.1"/>
    </source>
</evidence>
<keyword evidence="3" id="KW-1185">Reference proteome</keyword>
<sequence>MPHSLFLDPFQEPSAAPDPNTSGSQEPADAIEVVPGEVVDSAAASERADRAVAVATPLDLVDAVGAFLEDTHLWWPRNLKATDRDGHVFFAEGQLTEEGIEGQIHRWGTVQDATDAALELDWFGREPAGPGAAAAAVPGAVPAASQGSRVVLSWSAGASGGAELSARGTGSAPWREEWTALLGAFARFTGGHALSAPGDEEQS</sequence>
<reference evidence="2 3" key="1">
    <citation type="submission" date="2024-05" db="EMBL/GenBank/DDBJ databases">
        <authorList>
            <person name="Yi C."/>
        </authorList>
    </citation>
    <scope>NUCLEOTIDE SEQUENCE [LARGE SCALE GENOMIC DNA]</scope>
    <source>
        <strain evidence="2 3">XS13</strain>
    </source>
</reference>
<gene>
    <name evidence="2" type="ORF">ABDK96_16685</name>
</gene>
<dbReference type="EMBL" id="JBDXMX010000015">
    <property type="protein sequence ID" value="MEO9249317.1"/>
    <property type="molecule type" value="Genomic_DNA"/>
</dbReference>
<name>A0ABV0IMC1_9MICC</name>
<comment type="caution">
    <text evidence="2">The sequence shown here is derived from an EMBL/GenBank/DDBJ whole genome shotgun (WGS) entry which is preliminary data.</text>
</comment>
<evidence type="ECO:0000313" key="3">
    <source>
        <dbReference type="Proteomes" id="UP001484097"/>
    </source>
</evidence>
<dbReference type="Proteomes" id="UP001484097">
    <property type="component" value="Unassembled WGS sequence"/>
</dbReference>
<protein>
    <recommendedName>
        <fullName evidence="4">SRPBCC domain-containing protein</fullName>
    </recommendedName>
</protein>
<evidence type="ECO:0008006" key="4">
    <source>
        <dbReference type="Google" id="ProtNLM"/>
    </source>
</evidence>
<evidence type="ECO:0000256" key="1">
    <source>
        <dbReference type="SAM" id="MobiDB-lite"/>
    </source>
</evidence>
<dbReference type="RefSeq" id="WP_347922211.1">
    <property type="nucleotide sequence ID" value="NZ_JBDXMX010000015.1"/>
</dbReference>
<organism evidence="2 3">
    <name type="scientific">Citricoccus nitrophenolicus</name>
    <dbReference type="NCBI Taxonomy" id="863575"/>
    <lineage>
        <taxon>Bacteria</taxon>
        <taxon>Bacillati</taxon>
        <taxon>Actinomycetota</taxon>
        <taxon>Actinomycetes</taxon>
        <taxon>Micrococcales</taxon>
        <taxon>Micrococcaceae</taxon>
        <taxon>Citricoccus</taxon>
    </lineage>
</organism>
<feature type="region of interest" description="Disordered" evidence="1">
    <location>
        <begin position="1"/>
        <end position="29"/>
    </location>
</feature>
<accession>A0ABV0IMC1</accession>
<proteinExistence type="predicted"/>